<organism evidence="2 3">
    <name type="scientific">Pedobacter soli</name>
    <dbReference type="NCBI Taxonomy" id="390242"/>
    <lineage>
        <taxon>Bacteria</taxon>
        <taxon>Pseudomonadati</taxon>
        <taxon>Bacteroidota</taxon>
        <taxon>Sphingobacteriia</taxon>
        <taxon>Sphingobacteriales</taxon>
        <taxon>Sphingobacteriaceae</taxon>
        <taxon>Pedobacter</taxon>
    </lineage>
</organism>
<evidence type="ECO:0000313" key="2">
    <source>
        <dbReference type="EMBL" id="SDD32704.1"/>
    </source>
</evidence>
<feature type="transmembrane region" description="Helical" evidence="1">
    <location>
        <begin position="6"/>
        <end position="27"/>
    </location>
</feature>
<proteinExistence type="predicted"/>
<dbReference type="STRING" id="390242.SAMN04488024_105131"/>
<gene>
    <name evidence="2" type="ORF">SAMN04488024_105131</name>
</gene>
<name>A0A1G6TUU7_9SPHI</name>
<dbReference type="EMBL" id="FMZH01000005">
    <property type="protein sequence ID" value="SDD32704.1"/>
    <property type="molecule type" value="Genomic_DNA"/>
</dbReference>
<evidence type="ECO:0000313" key="3">
    <source>
        <dbReference type="Proteomes" id="UP000199455"/>
    </source>
</evidence>
<dbReference type="Proteomes" id="UP000199455">
    <property type="component" value="Unassembled WGS sequence"/>
</dbReference>
<keyword evidence="3" id="KW-1185">Reference proteome</keyword>
<keyword evidence="1" id="KW-0472">Membrane</keyword>
<accession>A0A1G6TUU7</accession>
<reference evidence="3" key="1">
    <citation type="submission" date="2016-10" db="EMBL/GenBank/DDBJ databases">
        <authorList>
            <person name="Varghese N."/>
            <person name="Submissions S."/>
        </authorList>
    </citation>
    <scope>NUCLEOTIDE SEQUENCE [LARGE SCALE GENOMIC DNA]</scope>
    <source>
        <strain evidence="3">DSM 18609</strain>
    </source>
</reference>
<evidence type="ECO:0000256" key="1">
    <source>
        <dbReference type="SAM" id="Phobius"/>
    </source>
</evidence>
<keyword evidence="1" id="KW-0812">Transmembrane</keyword>
<sequence length="303" mass="35235">MMKKFITYTALFLFPIIVLGILSEILIRRIPNDYEYKKSYLDKHANEVSTLFLGSSHVYYGIDPKYIKSSFNASYISQSFDYDLEILKKYKDQWSNLKYIVLPIDYFSFYGRLENSPEAWRAKNYRIYYDIDNDHKIFNASEMLSNKLDVNLQRLYNYYLKGENDISCTKLGWGSGYKAINHKDLIKSGVIAAGRHTAKNNLQYGTNMHLLDSIISFAEQKHVKILLFTSPAYKSYVTHLSQNQLNGTFLAIKTINARHSSVKYYNLLQDSSFNARDFYDGDHLNEFGAKKLSLKVRLLLGKI</sequence>
<keyword evidence="1" id="KW-1133">Transmembrane helix</keyword>
<dbReference type="AlphaFoldDB" id="A0A1G6TUU7"/>
<dbReference type="RefSeq" id="WP_208599653.1">
    <property type="nucleotide sequence ID" value="NZ_FMZH01000005.1"/>
</dbReference>
<protein>
    <submittedName>
        <fullName evidence="2">Uncharacterized protein</fullName>
    </submittedName>
</protein>